<organism evidence="7 8">
    <name type="scientific">Pseudomonas entomophila</name>
    <dbReference type="NCBI Taxonomy" id="312306"/>
    <lineage>
        <taxon>Bacteria</taxon>
        <taxon>Pseudomonadati</taxon>
        <taxon>Pseudomonadota</taxon>
        <taxon>Gammaproteobacteria</taxon>
        <taxon>Pseudomonadales</taxon>
        <taxon>Pseudomonadaceae</taxon>
        <taxon>Pseudomonas</taxon>
    </lineage>
</organism>
<dbReference type="KEGG" id="pory:EJA05_12570"/>
<dbReference type="SUPFAM" id="SSF47384">
    <property type="entry name" value="Homodimeric domain of signal transducing histidine kinase"/>
    <property type="match status" value="1"/>
</dbReference>
<evidence type="ECO:0000256" key="3">
    <source>
        <dbReference type="ARBA" id="ARBA00022553"/>
    </source>
</evidence>
<dbReference type="SMART" id="SM00448">
    <property type="entry name" value="REC"/>
    <property type="match status" value="1"/>
</dbReference>
<dbReference type="EC" id="2.7.13.3" evidence="2"/>
<dbReference type="InterPro" id="IPR036097">
    <property type="entry name" value="HisK_dim/P_sf"/>
</dbReference>
<feature type="domain" description="Response regulatory" evidence="6">
    <location>
        <begin position="408"/>
        <end position="523"/>
    </location>
</feature>
<dbReference type="Gene3D" id="3.30.565.10">
    <property type="entry name" value="Histidine kinase-like ATPase, C-terminal domain"/>
    <property type="match status" value="1"/>
</dbReference>
<dbReference type="SUPFAM" id="SSF55874">
    <property type="entry name" value="ATPase domain of HSP90 chaperone/DNA topoisomerase II/histidine kinase"/>
    <property type="match status" value="1"/>
</dbReference>
<dbReference type="SUPFAM" id="SSF52172">
    <property type="entry name" value="CheY-like"/>
    <property type="match status" value="1"/>
</dbReference>
<evidence type="ECO:0000256" key="4">
    <source>
        <dbReference type="PROSITE-ProRule" id="PRU00169"/>
    </source>
</evidence>
<name>A0A3Q8U0V8_9PSED</name>
<proteinExistence type="predicted"/>
<protein>
    <recommendedName>
        <fullName evidence="2">histidine kinase</fullName>
        <ecNumber evidence="2">2.7.13.3</ecNumber>
    </recommendedName>
</protein>
<sequence>MAACLAVEERALVLAPAQVGSSTCRLLRQAGIHSRRTADVRRLGRWLSEGAGLLVVIEQALPRNQRSPLHRYLEQQPGWSDLPVVLLTSRAEADTSAVPGNLLPLAPPYPDEQLLSLALWALRARRRQYQARDLCEQLEALAQQQQADDQALQQTRKMEAIGQLAGGVAHDFNNLLTSIGGSLELIDKRLRQGRSEGLEPPLRLGQQAVARAALLTHRLLAFSARQSLQCQAIDLRPLLAPDALAAKLGTGIELQVRLATQLWQASADGEQLQAALDNLLLNACEAMPSGGLLNVEADNVQVTNGQFANVGLAHGDYLCLSIRDSGQGMSQATLEHAIEPFFTTKPTGQGVGLGLSMVYGFCRQSRGYLALDSQIGKGTRVRLYLPRHIDSPPPLKAAAVKAAGDCQDILLVEDDPDVRELVERTLLEEGYPCRAAQNASEALRWLHSPQPFGLLISDVGLPGMNGRQLAEIARRLRPGLPVLFITGFAQTAMARDAFLATGMQLLRKPFALEQLRNQVARMLVAP</sequence>
<evidence type="ECO:0000256" key="2">
    <source>
        <dbReference type="ARBA" id="ARBA00012438"/>
    </source>
</evidence>
<evidence type="ECO:0000259" key="5">
    <source>
        <dbReference type="PROSITE" id="PS50109"/>
    </source>
</evidence>
<comment type="catalytic activity">
    <reaction evidence="1">
        <text>ATP + protein L-histidine = ADP + protein N-phospho-L-histidine.</text>
        <dbReference type="EC" id="2.7.13.3"/>
    </reaction>
</comment>
<dbReference type="CDD" id="cd00082">
    <property type="entry name" value="HisKA"/>
    <property type="match status" value="1"/>
</dbReference>
<gene>
    <name evidence="7" type="ORF">EJA05_12570</name>
</gene>
<reference evidence="7 8" key="1">
    <citation type="submission" date="2018-12" db="EMBL/GenBank/DDBJ databases">
        <authorList>
            <person name="Li S."/>
            <person name="Yang R."/>
            <person name="Chen G."/>
            <person name="Zou L."/>
            <person name="Zhang C."/>
            <person name="Chen Y."/>
            <person name="Liu Z."/>
            <person name="Li Y."/>
            <person name="Yan Y."/>
            <person name="Huang M."/>
            <person name="Chen T."/>
        </authorList>
    </citation>
    <scope>NUCLEOTIDE SEQUENCE [LARGE SCALE GENOMIC DNA]</scope>
    <source>
        <strain evidence="7 8">1257</strain>
    </source>
</reference>
<dbReference type="InterPro" id="IPR005467">
    <property type="entry name" value="His_kinase_dom"/>
</dbReference>
<dbReference type="InterPro" id="IPR003594">
    <property type="entry name" value="HATPase_dom"/>
</dbReference>
<dbReference type="InterPro" id="IPR011006">
    <property type="entry name" value="CheY-like_superfamily"/>
</dbReference>
<dbReference type="Pfam" id="PF00072">
    <property type="entry name" value="Response_reg"/>
    <property type="match status" value="1"/>
</dbReference>
<evidence type="ECO:0000313" key="7">
    <source>
        <dbReference type="EMBL" id="AZL68507.1"/>
    </source>
</evidence>
<dbReference type="PANTHER" id="PTHR43065">
    <property type="entry name" value="SENSOR HISTIDINE KINASE"/>
    <property type="match status" value="1"/>
</dbReference>
<dbReference type="GO" id="GO:0000155">
    <property type="term" value="F:phosphorelay sensor kinase activity"/>
    <property type="evidence" value="ECO:0007669"/>
    <property type="project" value="InterPro"/>
</dbReference>
<feature type="domain" description="Histidine kinase" evidence="5">
    <location>
        <begin position="167"/>
        <end position="389"/>
    </location>
</feature>
<dbReference type="PRINTS" id="PR00344">
    <property type="entry name" value="BCTRLSENSOR"/>
</dbReference>
<dbReference type="InterPro" id="IPR003661">
    <property type="entry name" value="HisK_dim/P_dom"/>
</dbReference>
<dbReference type="InterPro" id="IPR004358">
    <property type="entry name" value="Sig_transdc_His_kin-like_C"/>
</dbReference>
<dbReference type="PROSITE" id="PS50110">
    <property type="entry name" value="RESPONSE_REGULATORY"/>
    <property type="match status" value="1"/>
</dbReference>
<dbReference type="Proteomes" id="UP000268230">
    <property type="component" value="Chromosome"/>
</dbReference>
<dbReference type="EMBL" id="CP034338">
    <property type="protein sequence ID" value="AZL68507.1"/>
    <property type="molecule type" value="Genomic_DNA"/>
</dbReference>
<dbReference type="OrthoDB" id="6973808at2"/>
<dbReference type="AlphaFoldDB" id="A0A3Q8U0V8"/>
<dbReference type="SMART" id="SM00388">
    <property type="entry name" value="HisKA"/>
    <property type="match status" value="1"/>
</dbReference>
<evidence type="ECO:0000256" key="1">
    <source>
        <dbReference type="ARBA" id="ARBA00000085"/>
    </source>
</evidence>
<dbReference type="Pfam" id="PF02518">
    <property type="entry name" value="HATPase_c"/>
    <property type="match status" value="1"/>
</dbReference>
<dbReference type="InterPro" id="IPR036890">
    <property type="entry name" value="HATPase_C_sf"/>
</dbReference>
<feature type="modified residue" description="4-aspartylphosphate" evidence="4">
    <location>
        <position position="458"/>
    </location>
</feature>
<dbReference type="InterPro" id="IPR001789">
    <property type="entry name" value="Sig_transdc_resp-reg_receiver"/>
</dbReference>
<dbReference type="PANTHER" id="PTHR43065:SF42">
    <property type="entry name" value="TWO-COMPONENT SENSOR PPRA"/>
    <property type="match status" value="1"/>
</dbReference>
<dbReference type="PROSITE" id="PS50109">
    <property type="entry name" value="HIS_KIN"/>
    <property type="match status" value="1"/>
</dbReference>
<dbReference type="Gene3D" id="3.40.50.2300">
    <property type="match status" value="1"/>
</dbReference>
<dbReference type="SMART" id="SM00387">
    <property type="entry name" value="HATPase_c"/>
    <property type="match status" value="1"/>
</dbReference>
<accession>A0A3Q8U0V8</accession>
<keyword evidence="3 4" id="KW-0597">Phosphoprotein</keyword>
<dbReference type="Gene3D" id="1.10.287.130">
    <property type="match status" value="1"/>
</dbReference>
<evidence type="ECO:0000259" key="6">
    <source>
        <dbReference type="PROSITE" id="PS50110"/>
    </source>
</evidence>
<evidence type="ECO:0000313" key="8">
    <source>
        <dbReference type="Proteomes" id="UP000268230"/>
    </source>
</evidence>